<dbReference type="RefSeq" id="WP_189381028.1">
    <property type="nucleotide sequence ID" value="NZ_BMYI01000005.1"/>
</dbReference>
<accession>A0ABQ3FFR5</accession>
<evidence type="ECO:0008006" key="3">
    <source>
        <dbReference type="Google" id="ProtNLM"/>
    </source>
</evidence>
<gene>
    <name evidence="1" type="ORF">GCM10007291_22450</name>
</gene>
<evidence type="ECO:0000313" key="2">
    <source>
        <dbReference type="Proteomes" id="UP000658305"/>
    </source>
</evidence>
<protein>
    <recommendedName>
        <fullName evidence="3">Transcriptional regulator</fullName>
    </recommendedName>
</protein>
<evidence type="ECO:0000313" key="1">
    <source>
        <dbReference type="EMBL" id="GHC22482.1"/>
    </source>
</evidence>
<comment type="caution">
    <text evidence="1">The sequence shown here is derived from an EMBL/GenBank/DDBJ whole genome shotgun (WGS) entry which is preliminary data.</text>
</comment>
<reference evidence="2" key="1">
    <citation type="journal article" date="2019" name="Int. J. Syst. Evol. Microbiol.">
        <title>The Global Catalogue of Microorganisms (GCM) 10K type strain sequencing project: providing services to taxonomists for standard genome sequencing and annotation.</title>
        <authorList>
            <consortium name="The Broad Institute Genomics Platform"/>
            <consortium name="The Broad Institute Genome Sequencing Center for Infectious Disease"/>
            <person name="Wu L."/>
            <person name="Ma J."/>
        </authorList>
    </citation>
    <scope>NUCLEOTIDE SEQUENCE [LARGE SCALE GENOMIC DNA]</scope>
    <source>
        <strain evidence="2">KCTC 23298</strain>
    </source>
</reference>
<keyword evidence="2" id="KW-1185">Reference proteome</keyword>
<proteinExistence type="predicted"/>
<name>A0ABQ3FFR5_9RHOB</name>
<dbReference type="EMBL" id="BMYI01000005">
    <property type="protein sequence ID" value="GHC22482.1"/>
    <property type="molecule type" value="Genomic_DNA"/>
</dbReference>
<sequence length="123" mass="13639">MNAVLSPLDIARAAWGDALPDWVQLLAEECIRTSQNRVAKRLNRSASLVSAVLRAKYSGDMGAVEDVVRGVYMAQTVQCPVLGEISTADCRDWMAKSRSFSNENSERVRMFRACRACPRTEKG</sequence>
<organism evidence="1 2">
    <name type="scientific">Gemmobacter nanjingensis</name>
    <dbReference type="NCBI Taxonomy" id="488454"/>
    <lineage>
        <taxon>Bacteria</taxon>
        <taxon>Pseudomonadati</taxon>
        <taxon>Pseudomonadota</taxon>
        <taxon>Alphaproteobacteria</taxon>
        <taxon>Rhodobacterales</taxon>
        <taxon>Paracoccaceae</taxon>
        <taxon>Gemmobacter</taxon>
    </lineage>
</organism>
<dbReference type="Proteomes" id="UP000658305">
    <property type="component" value="Unassembled WGS sequence"/>
</dbReference>